<proteinExistence type="predicted"/>
<keyword evidence="3" id="KW-0436">Ligase</keyword>
<dbReference type="GO" id="GO:0004592">
    <property type="term" value="F:pantoate-beta-alanine ligase activity"/>
    <property type="evidence" value="ECO:0007669"/>
    <property type="project" value="InterPro"/>
</dbReference>
<evidence type="ECO:0000313" key="4">
    <source>
        <dbReference type="Proteomes" id="UP000269019"/>
    </source>
</evidence>
<dbReference type="OrthoDB" id="9773087at2"/>
<gene>
    <name evidence="3" type="primary">panC</name>
    <name evidence="3" type="ORF">CCHOA_01520</name>
</gene>
<keyword evidence="4" id="KW-1185">Reference proteome</keyword>
<sequence length="349" mass="36770">MALDLSVLNELSSVAEVQQTTRALRATNRPVVLVPIFGRPHTAHAELIAAAKSLPRAVVFVVVLPGICKRDEELTAAAAQTRVEFSAQEIDYLAQAGATLLWRPTAAEVAVADGRTMVDAGRLATALQSAVSPKAVNRFVTTMVRLLGLTRASDVVIGERSYVQLVVLQQAVSDLAMGVQVHTIGVLRTSSGLPCSRMLGQASPAVTQAAMTISAALVAGTHAATQGIAAAIAATQQVVALAPGLDSVTVTVTDDWLQEVTDTTVGAAEDAYRLHVVATCDGVTLYDQGTVLVGDVRRRQEKEIAQAALAAAGLDAELTEEEFSELQRLRELVARQQTVRKAFGNDASE</sequence>
<dbReference type="SUPFAM" id="SSF52374">
    <property type="entry name" value="Nucleotidylyl transferase"/>
    <property type="match status" value="1"/>
</dbReference>
<accession>A0A3G6J4A3</accession>
<dbReference type="EC" id="6.3.2.1" evidence="3"/>
<evidence type="ECO:0000256" key="2">
    <source>
        <dbReference type="ARBA" id="ARBA00022840"/>
    </source>
</evidence>
<dbReference type="GO" id="GO:0005829">
    <property type="term" value="C:cytosol"/>
    <property type="evidence" value="ECO:0007669"/>
    <property type="project" value="TreeGrafter"/>
</dbReference>
<dbReference type="KEGG" id="ccho:CCHOA_01520"/>
<keyword evidence="2" id="KW-0067">ATP-binding</keyword>
<evidence type="ECO:0000313" key="3">
    <source>
        <dbReference type="EMBL" id="AZA12732.1"/>
    </source>
</evidence>
<evidence type="ECO:0000256" key="1">
    <source>
        <dbReference type="ARBA" id="ARBA00022741"/>
    </source>
</evidence>
<reference evidence="3 4" key="1">
    <citation type="submission" date="2018-11" db="EMBL/GenBank/DDBJ databases">
        <authorList>
            <person name="Kleinhagauer T."/>
            <person name="Glaeser S.P."/>
            <person name="Spergser J."/>
            <person name="Ruckert C."/>
            <person name="Kaempfer P."/>
            <person name="Busse H.-J."/>
        </authorList>
    </citation>
    <scope>NUCLEOTIDE SEQUENCE [LARGE SCALE GENOMIC DNA]</scope>
    <source>
        <strain evidence="3 4">200CH</strain>
    </source>
</reference>
<dbReference type="PANTHER" id="PTHR21299:SF1">
    <property type="entry name" value="PANTOATE--BETA-ALANINE LIGASE"/>
    <property type="match status" value="1"/>
</dbReference>
<keyword evidence="1" id="KW-0547">Nucleotide-binding</keyword>
<protein>
    <submittedName>
        <fullName evidence="3">Pantothenate synthetase</fullName>
        <ecNumber evidence="3">6.3.2.1</ecNumber>
    </submittedName>
</protein>
<dbReference type="RefSeq" id="WP_123925993.1">
    <property type="nucleotide sequence ID" value="NZ_CP033896.1"/>
</dbReference>
<dbReference type="InterPro" id="IPR014729">
    <property type="entry name" value="Rossmann-like_a/b/a_fold"/>
</dbReference>
<dbReference type="PANTHER" id="PTHR21299">
    <property type="entry name" value="CYTIDYLATE KINASE/PANTOATE-BETA-ALANINE LIGASE"/>
    <property type="match status" value="1"/>
</dbReference>
<name>A0A3G6J4A3_9CORY</name>
<dbReference type="InterPro" id="IPR003721">
    <property type="entry name" value="Pantoate_ligase"/>
</dbReference>
<dbReference type="EMBL" id="CP033896">
    <property type="protein sequence ID" value="AZA12732.1"/>
    <property type="molecule type" value="Genomic_DNA"/>
</dbReference>
<dbReference type="GO" id="GO:0015940">
    <property type="term" value="P:pantothenate biosynthetic process"/>
    <property type="evidence" value="ECO:0007669"/>
    <property type="project" value="InterPro"/>
</dbReference>
<dbReference type="Pfam" id="PF02569">
    <property type="entry name" value="Pantoate_ligase"/>
    <property type="match status" value="1"/>
</dbReference>
<dbReference type="Gene3D" id="3.40.50.620">
    <property type="entry name" value="HUPs"/>
    <property type="match status" value="1"/>
</dbReference>
<organism evidence="3 4">
    <name type="scientific">Corynebacterium choanae</name>
    <dbReference type="NCBI Taxonomy" id="1862358"/>
    <lineage>
        <taxon>Bacteria</taxon>
        <taxon>Bacillati</taxon>
        <taxon>Actinomycetota</taxon>
        <taxon>Actinomycetes</taxon>
        <taxon>Mycobacteriales</taxon>
        <taxon>Corynebacteriaceae</taxon>
        <taxon>Corynebacterium</taxon>
    </lineage>
</organism>
<dbReference type="AlphaFoldDB" id="A0A3G6J4A3"/>
<dbReference type="GO" id="GO:0005524">
    <property type="term" value="F:ATP binding"/>
    <property type="evidence" value="ECO:0007669"/>
    <property type="project" value="UniProtKB-KW"/>
</dbReference>
<dbReference type="Proteomes" id="UP000269019">
    <property type="component" value="Chromosome"/>
</dbReference>